<gene>
    <name evidence="1" type="ORF">MUU45_002318</name>
</gene>
<reference evidence="1 2" key="1">
    <citation type="journal article" date="2022" name="Microbiol. Spectr.">
        <title>Microbiota of the Pregnant Mouse: Characterization of the Bacterial Communities in the Oral Cavity, Lung, Intestine, and Vagina through Culture and DNA Sequencing.</title>
        <authorList>
            <person name="Greenberg J.M."/>
            <person name="Romero R."/>
            <person name="Winters A.D."/>
            <person name="Galaz J."/>
            <person name="Garcia-Flores V."/>
            <person name="Arenas-Hernandez M."/>
            <person name="Panzer J."/>
            <person name="Shaffer Z."/>
            <person name="Kracht D.J."/>
            <person name="Gomez-Lopez N."/>
            <person name="Theis K.R."/>
        </authorList>
    </citation>
    <scope>NUCLEOTIDE SEQUENCE [LARGE SCALE GENOMIC DNA]</scope>
    <source>
        <strain evidence="1 2">MAC-C1-H1</strain>
    </source>
</reference>
<evidence type="ECO:0000313" key="2">
    <source>
        <dbReference type="Proteomes" id="UP001206350"/>
    </source>
</evidence>
<proteinExistence type="predicted"/>
<organism evidence="1 2">
    <name type="scientific">Rodentibacter pneumotropicus</name>
    <dbReference type="NCBI Taxonomy" id="758"/>
    <lineage>
        <taxon>Bacteria</taxon>
        <taxon>Pseudomonadati</taxon>
        <taxon>Pseudomonadota</taxon>
        <taxon>Gammaproteobacteria</taxon>
        <taxon>Pasteurellales</taxon>
        <taxon>Pasteurellaceae</taxon>
        <taxon>Rodentibacter</taxon>
    </lineage>
</organism>
<keyword evidence="2" id="KW-1185">Reference proteome</keyword>
<protein>
    <submittedName>
        <fullName evidence="1">Uncharacterized protein</fullName>
    </submittedName>
</protein>
<evidence type="ECO:0000313" key="1">
    <source>
        <dbReference type="EMBL" id="MCQ9122116.1"/>
    </source>
</evidence>
<dbReference type="Proteomes" id="UP001206350">
    <property type="component" value="Unassembled WGS sequence"/>
</dbReference>
<comment type="caution">
    <text evidence="1">The sequence shown here is derived from an EMBL/GenBank/DDBJ whole genome shotgun (WGS) entry which is preliminary data.</text>
</comment>
<accession>A0AAW5LGG9</accession>
<dbReference type="EMBL" id="JALJCU010000028">
    <property type="protein sequence ID" value="MCQ9122116.1"/>
    <property type="molecule type" value="Genomic_DNA"/>
</dbReference>
<name>A0AAW5LGG9_9PAST</name>
<dbReference type="AlphaFoldDB" id="A0AAW5LGG9"/>
<sequence length="60" mass="7141">MPIKIAFWNEQYPKIEHSEMPEFSWINGKSVVRSRDYNVYEITPRAIPNENNEPTAYIIL</sequence>
<dbReference type="RefSeq" id="WP_123809038.1">
    <property type="nucleotide sequence ID" value="NZ_JALJCU010000028.1"/>
</dbReference>